<dbReference type="AlphaFoldDB" id="A0AAD2DAT7"/>
<feature type="domain" description="SAM" evidence="4">
    <location>
        <begin position="398"/>
        <end position="462"/>
    </location>
</feature>
<organism evidence="5 6">
    <name type="scientific">Euplotes crassus</name>
    <dbReference type="NCBI Taxonomy" id="5936"/>
    <lineage>
        <taxon>Eukaryota</taxon>
        <taxon>Sar</taxon>
        <taxon>Alveolata</taxon>
        <taxon>Ciliophora</taxon>
        <taxon>Intramacronucleata</taxon>
        <taxon>Spirotrichea</taxon>
        <taxon>Hypotrichia</taxon>
        <taxon>Euplotida</taxon>
        <taxon>Euplotidae</taxon>
        <taxon>Moneuplotes</taxon>
    </lineage>
</organism>
<proteinExistence type="predicted"/>
<feature type="region of interest" description="Disordered" evidence="3">
    <location>
        <begin position="282"/>
        <end position="301"/>
    </location>
</feature>
<feature type="repeat" description="RCC1" evidence="2">
    <location>
        <begin position="466"/>
        <end position="524"/>
    </location>
</feature>
<dbReference type="PROSITE" id="PS50105">
    <property type="entry name" value="SAM_DOMAIN"/>
    <property type="match status" value="1"/>
</dbReference>
<dbReference type="PANTHER" id="PTHR22870">
    <property type="entry name" value="REGULATOR OF CHROMOSOME CONDENSATION"/>
    <property type="match status" value="1"/>
</dbReference>
<evidence type="ECO:0000313" key="6">
    <source>
        <dbReference type="Proteomes" id="UP001295684"/>
    </source>
</evidence>
<dbReference type="PANTHER" id="PTHR22870:SF408">
    <property type="entry name" value="OS09G0560450 PROTEIN"/>
    <property type="match status" value="1"/>
</dbReference>
<dbReference type="InterPro" id="IPR051210">
    <property type="entry name" value="Ub_ligase/GEF_domain"/>
</dbReference>
<dbReference type="InterPro" id="IPR001660">
    <property type="entry name" value="SAM"/>
</dbReference>
<sequence length="766" mass="88781">MEDTQNCNETQSVKSLDALDSKCNKIILSYLSDPEICQVIQSNRNMYDVGRELCKDEYFEKGYQTMKFKKRRQEIDQLTDEQISNKFNFVKEYGDVVTRTVKTVNANIKLDPTEGQRCLEEAKVGKIDSLQGKGVFSMHCGGFANAAQCFDGTAFVTLDHELESCFKEVINESINYIPEGSCVIQIDCGSADIVYISADDENENFGTVYSITKNEEDEINDPIDINLPDKAKCVCASVSRQFAATIDNRVYCWLPHADCKPFEIKGLFNDDNEYDEDGAIIEEDTKTDENSEDDEEKLTEEQKEIRAEVQEIDRQFRAKIKDESKNKVIQKIVCGNHFLLVLYKSGELFIVKFDEGNKEELTATRISEFRNKQIVEIEASYTHWIAFENTEIKPITEWNVMETANWIKTVGFRKCSDLVKYHDIDGKTLYNADTELMEDQLEIYDPMYHKKLRYEINQMTHPKFTPILYGWGSNHFGQLGLPEKSYTSPTQIPLPPLSYKDDYKNLHRSKFACGRRNTALLTKKGELWICGNFRNEPSKKPKKETRKPSNDEEEMEFKPIKSKKGKQSKQEKHGKHAKQGKKGKKKTSEVHEEEQPDYQEDRYKHKKGKNQKRGKKGKHYHEEEKELEEAKSAPDHCFINFTELFNQDSRIPLKIRSISLGVLSFAVVLSTAHELPMKVDHKGKKDLSKKKMRTLDTILKHLKKNTESDELSSFSVVYIDRFKGHLEIPLQKFLEESEIPQHRVEKLRKDTEIVWDKVERIDTLHI</sequence>
<dbReference type="InterPro" id="IPR009091">
    <property type="entry name" value="RCC1/BLIP-II"/>
</dbReference>
<dbReference type="PROSITE" id="PS50012">
    <property type="entry name" value="RCC1_3"/>
    <property type="match status" value="1"/>
</dbReference>
<evidence type="ECO:0000313" key="5">
    <source>
        <dbReference type="EMBL" id="CAI2385910.1"/>
    </source>
</evidence>
<reference evidence="5" key="1">
    <citation type="submission" date="2023-07" db="EMBL/GenBank/DDBJ databases">
        <authorList>
            <consortium name="AG Swart"/>
            <person name="Singh M."/>
            <person name="Singh A."/>
            <person name="Seah K."/>
            <person name="Emmerich C."/>
        </authorList>
    </citation>
    <scope>NUCLEOTIDE SEQUENCE</scope>
    <source>
        <strain evidence="5">DP1</strain>
    </source>
</reference>
<comment type="caution">
    <text evidence="5">The sequence shown here is derived from an EMBL/GenBank/DDBJ whole genome shotgun (WGS) entry which is preliminary data.</text>
</comment>
<accession>A0AAD2DAT7</accession>
<name>A0AAD2DAT7_EUPCR</name>
<dbReference type="InterPro" id="IPR040459">
    <property type="entry name" value="MJ1316"/>
</dbReference>
<dbReference type="Pfam" id="PF04457">
    <property type="entry name" value="MJ1316"/>
    <property type="match status" value="1"/>
</dbReference>
<protein>
    <recommendedName>
        <fullName evidence="4">SAM domain-containing protein</fullName>
    </recommendedName>
</protein>
<feature type="compositionally biased region" description="Basic and acidic residues" evidence="3">
    <location>
        <begin position="620"/>
        <end position="631"/>
    </location>
</feature>
<dbReference type="Pfam" id="PF00415">
    <property type="entry name" value="RCC1"/>
    <property type="match status" value="1"/>
</dbReference>
<feature type="compositionally biased region" description="Basic residues" evidence="3">
    <location>
        <begin position="560"/>
        <end position="585"/>
    </location>
</feature>
<dbReference type="SUPFAM" id="SSF50985">
    <property type="entry name" value="RCC1/BLIP-II"/>
    <property type="match status" value="2"/>
</dbReference>
<evidence type="ECO:0000256" key="3">
    <source>
        <dbReference type="SAM" id="MobiDB-lite"/>
    </source>
</evidence>
<evidence type="ECO:0000256" key="2">
    <source>
        <dbReference type="PROSITE-ProRule" id="PRU00235"/>
    </source>
</evidence>
<dbReference type="EMBL" id="CAMPGE010028384">
    <property type="protein sequence ID" value="CAI2385910.1"/>
    <property type="molecule type" value="Genomic_DNA"/>
</dbReference>
<gene>
    <name evidence="5" type="ORF">ECRASSUSDP1_LOCUS27506</name>
</gene>
<evidence type="ECO:0000259" key="4">
    <source>
        <dbReference type="PROSITE" id="PS50105"/>
    </source>
</evidence>
<keyword evidence="1" id="KW-0677">Repeat</keyword>
<dbReference type="Proteomes" id="UP001295684">
    <property type="component" value="Unassembled WGS sequence"/>
</dbReference>
<feature type="compositionally biased region" description="Basic residues" evidence="3">
    <location>
        <begin position="604"/>
        <end position="619"/>
    </location>
</feature>
<dbReference type="Gene3D" id="1.10.150.50">
    <property type="entry name" value="Transcription Factor, Ets-1"/>
    <property type="match status" value="1"/>
</dbReference>
<keyword evidence="6" id="KW-1185">Reference proteome</keyword>
<dbReference type="SUPFAM" id="SSF47769">
    <property type="entry name" value="SAM/Pointed domain"/>
    <property type="match status" value="1"/>
</dbReference>
<dbReference type="Gene3D" id="2.130.10.30">
    <property type="entry name" value="Regulator of chromosome condensation 1/beta-lactamase-inhibitor protein II"/>
    <property type="match status" value="2"/>
</dbReference>
<evidence type="ECO:0000256" key="1">
    <source>
        <dbReference type="ARBA" id="ARBA00022737"/>
    </source>
</evidence>
<dbReference type="InterPro" id="IPR000408">
    <property type="entry name" value="Reg_chr_condens"/>
</dbReference>
<feature type="region of interest" description="Disordered" evidence="3">
    <location>
        <begin position="532"/>
        <end position="631"/>
    </location>
</feature>
<dbReference type="InterPro" id="IPR013761">
    <property type="entry name" value="SAM/pointed_sf"/>
</dbReference>